<dbReference type="EMBL" id="AMQN01013603">
    <property type="status" value="NOT_ANNOTATED_CDS"/>
    <property type="molecule type" value="Genomic_DNA"/>
</dbReference>
<dbReference type="OrthoDB" id="10055277at2759"/>
<dbReference type="GO" id="GO:0003676">
    <property type="term" value="F:nucleic acid binding"/>
    <property type="evidence" value="ECO:0007669"/>
    <property type="project" value="InterPro"/>
</dbReference>
<feature type="region of interest" description="Disordered" evidence="1">
    <location>
        <begin position="81"/>
        <end position="100"/>
    </location>
</feature>
<evidence type="ECO:0000313" key="4">
    <source>
        <dbReference type="Proteomes" id="UP000014760"/>
    </source>
</evidence>
<accession>R7TDL2</accession>
<dbReference type="InterPro" id="IPR012337">
    <property type="entry name" value="RNaseH-like_sf"/>
</dbReference>
<dbReference type="SUPFAM" id="SSF53098">
    <property type="entry name" value="Ribonuclease H-like"/>
    <property type="match status" value="1"/>
</dbReference>
<evidence type="ECO:0008006" key="5">
    <source>
        <dbReference type="Google" id="ProtNLM"/>
    </source>
</evidence>
<dbReference type="STRING" id="283909.R7TDL2"/>
<evidence type="ECO:0000313" key="2">
    <source>
        <dbReference type="EMBL" id="ELT91808.1"/>
    </source>
</evidence>
<reference evidence="4" key="1">
    <citation type="submission" date="2012-12" db="EMBL/GenBank/DDBJ databases">
        <authorList>
            <person name="Hellsten U."/>
            <person name="Grimwood J."/>
            <person name="Chapman J.A."/>
            <person name="Shapiro H."/>
            <person name="Aerts A."/>
            <person name="Otillar R.P."/>
            <person name="Terry A.Y."/>
            <person name="Boore J.L."/>
            <person name="Simakov O."/>
            <person name="Marletaz F."/>
            <person name="Cho S.-J."/>
            <person name="Edsinger-Gonzales E."/>
            <person name="Havlak P."/>
            <person name="Kuo D.-H."/>
            <person name="Larsson T."/>
            <person name="Lv J."/>
            <person name="Arendt D."/>
            <person name="Savage R."/>
            <person name="Osoegawa K."/>
            <person name="de Jong P."/>
            <person name="Lindberg D.R."/>
            <person name="Seaver E.C."/>
            <person name="Weisblat D.A."/>
            <person name="Putnam N.H."/>
            <person name="Grigoriev I.V."/>
            <person name="Rokhsar D.S."/>
        </authorList>
    </citation>
    <scope>NUCLEOTIDE SEQUENCE</scope>
    <source>
        <strain evidence="4">I ESC-2004</strain>
    </source>
</reference>
<reference evidence="2 4" key="2">
    <citation type="journal article" date="2013" name="Nature">
        <title>Insights into bilaterian evolution from three spiralian genomes.</title>
        <authorList>
            <person name="Simakov O."/>
            <person name="Marletaz F."/>
            <person name="Cho S.J."/>
            <person name="Edsinger-Gonzales E."/>
            <person name="Havlak P."/>
            <person name="Hellsten U."/>
            <person name="Kuo D.H."/>
            <person name="Larsson T."/>
            <person name="Lv J."/>
            <person name="Arendt D."/>
            <person name="Savage R."/>
            <person name="Osoegawa K."/>
            <person name="de Jong P."/>
            <person name="Grimwood J."/>
            <person name="Chapman J.A."/>
            <person name="Shapiro H."/>
            <person name="Aerts A."/>
            <person name="Otillar R.P."/>
            <person name="Terry A.Y."/>
            <person name="Boore J.L."/>
            <person name="Grigoriev I.V."/>
            <person name="Lindberg D.R."/>
            <person name="Seaver E.C."/>
            <person name="Weisblat D.A."/>
            <person name="Putnam N.H."/>
            <person name="Rokhsar D.S."/>
        </authorList>
    </citation>
    <scope>NUCLEOTIDE SEQUENCE</scope>
    <source>
        <strain evidence="2 4">I ESC-2004</strain>
    </source>
</reference>
<evidence type="ECO:0000313" key="3">
    <source>
        <dbReference type="EnsemblMetazoa" id="CapteP147173"/>
    </source>
</evidence>
<dbReference type="InterPro" id="IPR036397">
    <property type="entry name" value="RNaseH_sf"/>
</dbReference>
<name>R7TDL2_CAPTE</name>
<proteinExistence type="predicted"/>
<dbReference type="PANTHER" id="PTHR37984">
    <property type="entry name" value="PROTEIN CBG26694"/>
    <property type="match status" value="1"/>
</dbReference>
<gene>
    <name evidence="2" type="ORF">CAPTEDRAFT_147173</name>
</gene>
<organism evidence="2">
    <name type="scientific">Capitella teleta</name>
    <name type="common">Polychaete worm</name>
    <dbReference type="NCBI Taxonomy" id="283909"/>
    <lineage>
        <taxon>Eukaryota</taxon>
        <taxon>Metazoa</taxon>
        <taxon>Spiralia</taxon>
        <taxon>Lophotrochozoa</taxon>
        <taxon>Annelida</taxon>
        <taxon>Polychaeta</taxon>
        <taxon>Sedentaria</taxon>
        <taxon>Scolecida</taxon>
        <taxon>Capitellidae</taxon>
        <taxon>Capitella</taxon>
    </lineage>
</organism>
<dbReference type="AlphaFoldDB" id="R7TDL2"/>
<dbReference type="PANTHER" id="PTHR37984:SF5">
    <property type="entry name" value="PROTEIN NYNRIN-LIKE"/>
    <property type="match status" value="1"/>
</dbReference>
<dbReference type="EnsemblMetazoa" id="CapteT147173">
    <property type="protein sequence ID" value="CapteP147173"/>
    <property type="gene ID" value="CapteG147173"/>
</dbReference>
<protein>
    <recommendedName>
        <fullName evidence="5">Integrase catalytic domain-containing protein</fullName>
    </recommendedName>
</protein>
<dbReference type="Proteomes" id="UP000014760">
    <property type="component" value="Unassembled WGS sequence"/>
</dbReference>
<reference evidence="3" key="3">
    <citation type="submission" date="2015-06" db="UniProtKB">
        <authorList>
            <consortium name="EnsemblMetazoa"/>
        </authorList>
    </citation>
    <scope>IDENTIFICATION</scope>
</reference>
<keyword evidence="4" id="KW-1185">Reference proteome</keyword>
<evidence type="ECO:0000256" key="1">
    <source>
        <dbReference type="SAM" id="MobiDB-lite"/>
    </source>
</evidence>
<dbReference type="HOGENOM" id="CLU_2313085_0_0_1"/>
<dbReference type="EMBL" id="KB310334">
    <property type="protein sequence ID" value="ELT91808.1"/>
    <property type="molecule type" value="Genomic_DNA"/>
</dbReference>
<dbReference type="InterPro" id="IPR050951">
    <property type="entry name" value="Retrovirus_Pol_polyprotein"/>
</dbReference>
<dbReference type="Gene3D" id="3.30.420.10">
    <property type="entry name" value="Ribonuclease H-like superfamily/Ribonuclease H"/>
    <property type="match status" value="1"/>
</dbReference>
<sequence length="100" mass="11417">PQANGEAERFMNNLGKVIRTTLTEGKSWHQNLHVFLRNYRATPHSTLKQPPASLLFGQNIRTKFPELHLPSSNDSLRLVDAQQKGKMKKHVKTRTPECVT</sequence>
<feature type="non-terminal residue" evidence="2">
    <location>
        <position position="1"/>
    </location>
</feature>